<protein>
    <submittedName>
        <fullName evidence="7">Sigma-70 family RNA polymerase sigma factor</fullName>
    </submittedName>
</protein>
<evidence type="ECO:0000256" key="1">
    <source>
        <dbReference type="ARBA" id="ARBA00010641"/>
    </source>
</evidence>
<dbReference type="Pfam" id="PF04542">
    <property type="entry name" value="Sigma70_r2"/>
    <property type="match status" value="1"/>
</dbReference>
<dbReference type="SUPFAM" id="SSF88946">
    <property type="entry name" value="Sigma2 domain of RNA polymerase sigma factors"/>
    <property type="match status" value="1"/>
</dbReference>
<dbReference type="GO" id="GO:0006352">
    <property type="term" value="P:DNA-templated transcription initiation"/>
    <property type="evidence" value="ECO:0007669"/>
    <property type="project" value="InterPro"/>
</dbReference>
<dbReference type="PANTHER" id="PTHR43133:SF62">
    <property type="entry name" value="RNA POLYMERASE SIGMA FACTOR SIGZ"/>
    <property type="match status" value="1"/>
</dbReference>
<sequence>MGESGDNRSGDLLREMREGSVEAFDAFYARYSPLIFGIALRMLGDRMEAEDACHDIFLEALRRGGRYDPQRGSVDAWLAIMTRSRCLDRLRRGKKLVHREAWEADAIPGTEDAAEDKVLTRLQREDIRDAIRALPANQLQAVVSSYYGAKTHSEMASAWNVPLGTVKSWVRYGLNNIRKQLEKRGWQADENDGTKEVRK</sequence>
<dbReference type="InterPro" id="IPR013324">
    <property type="entry name" value="RNA_pol_sigma_r3/r4-like"/>
</dbReference>
<dbReference type="InterPro" id="IPR036388">
    <property type="entry name" value="WH-like_DNA-bd_sf"/>
</dbReference>
<organism evidence="7 8">
    <name type="scientific">Paenibacillus lycopersici</name>
    <dbReference type="NCBI Taxonomy" id="2704462"/>
    <lineage>
        <taxon>Bacteria</taxon>
        <taxon>Bacillati</taxon>
        <taxon>Bacillota</taxon>
        <taxon>Bacilli</taxon>
        <taxon>Bacillales</taxon>
        <taxon>Paenibacillaceae</taxon>
        <taxon>Paenibacillus</taxon>
    </lineage>
</organism>
<gene>
    <name evidence="7" type="ORF">GXP70_20635</name>
</gene>
<proteinExistence type="inferred from homology"/>
<feature type="domain" description="RNA polymerase sigma-70 region 2" evidence="5">
    <location>
        <begin position="27"/>
        <end position="94"/>
    </location>
</feature>
<dbReference type="GO" id="GO:0016987">
    <property type="term" value="F:sigma factor activity"/>
    <property type="evidence" value="ECO:0007669"/>
    <property type="project" value="UniProtKB-KW"/>
</dbReference>
<dbReference type="KEGG" id="plyc:GXP70_20635"/>
<dbReference type="InterPro" id="IPR039425">
    <property type="entry name" value="RNA_pol_sigma-70-like"/>
</dbReference>
<dbReference type="Gene3D" id="1.10.1740.10">
    <property type="match status" value="1"/>
</dbReference>
<dbReference type="EMBL" id="CP048209">
    <property type="protein sequence ID" value="QHT62149.1"/>
    <property type="molecule type" value="Genomic_DNA"/>
</dbReference>
<dbReference type="InterPro" id="IPR013249">
    <property type="entry name" value="RNA_pol_sigma70_r4_t2"/>
</dbReference>
<comment type="similarity">
    <text evidence="1">Belongs to the sigma-70 factor family. ECF subfamily.</text>
</comment>
<dbReference type="RefSeq" id="WP_162358583.1">
    <property type="nucleotide sequence ID" value="NZ_CP048209.1"/>
</dbReference>
<evidence type="ECO:0000259" key="6">
    <source>
        <dbReference type="Pfam" id="PF08281"/>
    </source>
</evidence>
<dbReference type="Gene3D" id="1.10.10.10">
    <property type="entry name" value="Winged helix-like DNA-binding domain superfamily/Winged helix DNA-binding domain"/>
    <property type="match status" value="1"/>
</dbReference>
<evidence type="ECO:0000313" key="7">
    <source>
        <dbReference type="EMBL" id="QHT62149.1"/>
    </source>
</evidence>
<dbReference type="AlphaFoldDB" id="A0A6C0G465"/>
<reference evidence="7 8" key="1">
    <citation type="submission" date="2020-01" db="EMBL/GenBank/DDBJ databases">
        <title>Paenibacillus sp. nov., isolated from tomato rhizosphere.</title>
        <authorList>
            <person name="Weon H.-Y."/>
            <person name="Lee S.A."/>
        </authorList>
    </citation>
    <scope>NUCLEOTIDE SEQUENCE [LARGE SCALE GENOMIC DNA]</scope>
    <source>
        <strain evidence="7 8">12200R-189</strain>
    </source>
</reference>
<keyword evidence="3" id="KW-0731">Sigma factor</keyword>
<dbReference type="InterPro" id="IPR014284">
    <property type="entry name" value="RNA_pol_sigma-70_dom"/>
</dbReference>
<dbReference type="SUPFAM" id="SSF88659">
    <property type="entry name" value="Sigma3 and sigma4 domains of RNA polymerase sigma factors"/>
    <property type="match status" value="1"/>
</dbReference>
<evidence type="ECO:0000259" key="5">
    <source>
        <dbReference type="Pfam" id="PF04542"/>
    </source>
</evidence>
<accession>A0A6C0G465</accession>
<evidence type="ECO:0000256" key="4">
    <source>
        <dbReference type="ARBA" id="ARBA00023163"/>
    </source>
</evidence>
<evidence type="ECO:0000256" key="3">
    <source>
        <dbReference type="ARBA" id="ARBA00023082"/>
    </source>
</evidence>
<keyword evidence="8" id="KW-1185">Reference proteome</keyword>
<evidence type="ECO:0000256" key="2">
    <source>
        <dbReference type="ARBA" id="ARBA00023015"/>
    </source>
</evidence>
<evidence type="ECO:0000313" key="8">
    <source>
        <dbReference type="Proteomes" id="UP000476064"/>
    </source>
</evidence>
<keyword evidence="4" id="KW-0804">Transcription</keyword>
<dbReference type="PANTHER" id="PTHR43133">
    <property type="entry name" value="RNA POLYMERASE ECF-TYPE SIGMA FACTO"/>
    <property type="match status" value="1"/>
</dbReference>
<dbReference type="InterPro" id="IPR013325">
    <property type="entry name" value="RNA_pol_sigma_r2"/>
</dbReference>
<dbReference type="Pfam" id="PF08281">
    <property type="entry name" value="Sigma70_r4_2"/>
    <property type="match status" value="1"/>
</dbReference>
<dbReference type="NCBIfam" id="TIGR02937">
    <property type="entry name" value="sigma70-ECF"/>
    <property type="match status" value="1"/>
</dbReference>
<dbReference type="Proteomes" id="UP000476064">
    <property type="component" value="Chromosome"/>
</dbReference>
<dbReference type="InterPro" id="IPR007627">
    <property type="entry name" value="RNA_pol_sigma70_r2"/>
</dbReference>
<feature type="domain" description="RNA polymerase sigma factor 70 region 4 type 2" evidence="6">
    <location>
        <begin position="125"/>
        <end position="171"/>
    </location>
</feature>
<keyword evidence="2" id="KW-0805">Transcription regulation</keyword>
<name>A0A6C0G465_9BACL</name>
<dbReference type="GO" id="GO:0003677">
    <property type="term" value="F:DNA binding"/>
    <property type="evidence" value="ECO:0007669"/>
    <property type="project" value="InterPro"/>
</dbReference>